<reference evidence="1 2" key="1">
    <citation type="journal article" date="2021" name="Hortic Res">
        <title>High-quality reference genome and annotation aids understanding of berry development for evergreen blueberry (Vaccinium darrowii).</title>
        <authorList>
            <person name="Yu J."/>
            <person name="Hulse-Kemp A.M."/>
            <person name="Babiker E."/>
            <person name="Staton M."/>
        </authorList>
    </citation>
    <scope>NUCLEOTIDE SEQUENCE [LARGE SCALE GENOMIC DNA]</scope>
    <source>
        <strain evidence="2">cv. NJ 8807/NJ 8810</strain>
        <tissue evidence="1">Young leaf</tissue>
    </source>
</reference>
<evidence type="ECO:0000313" key="2">
    <source>
        <dbReference type="Proteomes" id="UP000828048"/>
    </source>
</evidence>
<proteinExistence type="predicted"/>
<dbReference type="Proteomes" id="UP000828048">
    <property type="component" value="Chromosome 4"/>
</dbReference>
<protein>
    <submittedName>
        <fullName evidence="1">Uncharacterized protein</fullName>
    </submittedName>
</protein>
<keyword evidence="2" id="KW-1185">Reference proteome</keyword>
<sequence>MKFLDLRIAIRVSSHWRKRHSKLKDLQHHPHVSNPTSSSVHLNTNTNPDTNSVPPPAKKPTTAMDLDLYRATIKGDVDHFIETLVRISTQKNLSLSSIFDQSTPLNNSYLHVASTFGHQDLVAFIAYHFPSLIAAPNSKGNTPLHAAARAEIDGEGNGDDGDDEGYGDDGDDEGYGDDGDDEGYGDDGEENGNGNGTGGEGDNGEENGYGTGGEEDDRDDGDNDDNCGNGDGTGNNNDESRRVVEYLIRNGGEVSFVLNNEGKSPLYIAVESGEVDLVERMLQICTDEGYYSNCDKIEGKCPVNAAIGGRNKGACLLTLYNPCCKKTTKLVQVVLIGCDVNLPTDLTISCIDRRKSSSGSYDYVGTATPPPMILSDQSEVVNEEDEEGDKDSTMELDRLGEEKKKRWDAKAAVRSGVGRCRVTGGGGGGGGGERERERESLIMGTAGEGFGAGEGEGQADWH</sequence>
<comment type="caution">
    <text evidence="1">The sequence shown here is derived from an EMBL/GenBank/DDBJ whole genome shotgun (WGS) entry which is preliminary data.</text>
</comment>
<evidence type="ECO:0000313" key="1">
    <source>
        <dbReference type="EMBL" id="KAH7859761.1"/>
    </source>
</evidence>
<dbReference type="EMBL" id="CM037154">
    <property type="protein sequence ID" value="KAH7859761.1"/>
    <property type="molecule type" value="Genomic_DNA"/>
</dbReference>
<organism evidence="1 2">
    <name type="scientific">Vaccinium darrowii</name>
    <dbReference type="NCBI Taxonomy" id="229202"/>
    <lineage>
        <taxon>Eukaryota</taxon>
        <taxon>Viridiplantae</taxon>
        <taxon>Streptophyta</taxon>
        <taxon>Embryophyta</taxon>
        <taxon>Tracheophyta</taxon>
        <taxon>Spermatophyta</taxon>
        <taxon>Magnoliopsida</taxon>
        <taxon>eudicotyledons</taxon>
        <taxon>Gunneridae</taxon>
        <taxon>Pentapetalae</taxon>
        <taxon>asterids</taxon>
        <taxon>Ericales</taxon>
        <taxon>Ericaceae</taxon>
        <taxon>Vaccinioideae</taxon>
        <taxon>Vaccinieae</taxon>
        <taxon>Vaccinium</taxon>
    </lineage>
</organism>
<name>A0ACB7Z2C6_9ERIC</name>
<accession>A0ACB7Z2C6</accession>
<gene>
    <name evidence="1" type="ORF">Vadar_005164</name>
</gene>